<protein>
    <recommendedName>
        <fullName evidence="5">Lumazine-binding</fullName>
    </recommendedName>
</protein>
<name>A0A380CW75_SPHSI</name>
<dbReference type="RefSeq" id="WP_115171234.1">
    <property type="nucleotide sequence ID" value="NZ_UGYW01000002.1"/>
</dbReference>
<dbReference type="EMBL" id="UGYW01000002">
    <property type="protein sequence ID" value="SUJ30560.1"/>
    <property type="molecule type" value="Genomic_DNA"/>
</dbReference>
<gene>
    <name evidence="2" type="ORF">NCTC11388_03853</name>
    <name evidence="3" type="ORF">NCTC11388_04807</name>
</gene>
<sequence>MKNAIKSIATALILVTSLSAFAGENTNPVKTNSVSTVKSFLEATTLGNLNFNNQLFAKDFEYYTASKPNEKFNKNQYTEFLKNTKGLQYDCITSYQVLDENRDICVAKATMAFKNFTRVDYITLTRSQNVWKVSKVVTTYP</sequence>
<proteinExistence type="predicted"/>
<organism evidence="3 4">
    <name type="scientific">Sphingobacterium spiritivorum</name>
    <name type="common">Flavobacterium spiritivorum</name>
    <dbReference type="NCBI Taxonomy" id="258"/>
    <lineage>
        <taxon>Bacteria</taxon>
        <taxon>Pseudomonadati</taxon>
        <taxon>Bacteroidota</taxon>
        <taxon>Sphingobacteriia</taxon>
        <taxon>Sphingobacteriales</taxon>
        <taxon>Sphingobacteriaceae</taxon>
        <taxon>Sphingobacterium</taxon>
    </lineage>
</organism>
<dbReference type="Proteomes" id="UP000254893">
    <property type="component" value="Unassembled WGS sequence"/>
</dbReference>
<keyword evidence="1" id="KW-0732">Signal</keyword>
<evidence type="ECO:0000313" key="3">
    <source>
        <dbReference type="EMBL" id="SUJ30560.1"/>
    </source>
</evidence>
<dbReference type="SUPFAM" id="SSF54427">
    <property type="entry name" value="NTF2-like"/>
    <property type="match status" value="1"/>
</dbReference>
<feature type="chain" id="PRO_5036072096" description="Lumazine-binding" evidence="1">
    <location>
        <begin position="23"/>
        <end position="141"/>
    </location>
</feature>
<evidence type="ECO:0000313" key="4">
    <source>
        <dbReference type="Proteomes" id="UP000254893"/>
    </source>
</evidence>
<dbReference type="EMBL" id="UGYW01000002">
    <property type="protein sequence ID" value="SUJ25803.1"/>
    <property type="molecule type" value="Genomic_DNA"/>
</dbReference>
<evidence type="ECO:0000313" key="2">
    <source>
        <dbReference type="EMBL" id="SUJ25803.1"/>
    </source>
</evidence>
<accession>A0A380CW75</accession>
<evidence type="ECO:0000256" key="1">
    <source>
        <dbReference type="SAM" id="SignalP"/>
    </source>
</evidence>
<dbReference type="AlphaFoldDB" id="A0A380CW75"/>
<evidence type="ECO:0008006" key="5">
    <source>
        <dbReference type="Google" id="ProtNLM"/>
    </source>
</evidence>
<dbReference type="Gene3D" id="3.10.450.50">
    <property type="match status" value="1"/>
</dbReference>
<reference evidence="3 4" key="1">
    <citation type="submission" date="2018-06" db="EMBL/GenBank/DDBJ databases">
        <authorList>
            <consortium name="Pathogen Informatics"/>
            <person name="Doyle S."/>
        </authorList>
    </citation>
    <scope>NUCLEOTIDE SEQUENCE [LARGE SCALE GENOMIC DNA]</scope>
    <source>
        <strain evidence="3 4">NCTC11388</strain>
    </source>
</reference>
<feature type="signal peptide" evidence="1">
    <location>
        <begin position="1"/>
        <end position="22"/>
    </location>
</feature>
<dbReference type="InterPro" id="IPR032710">
    <property type="entry name" value="NTF2-like_dom_sf"/>
</dbReference>